<evidence type="ECO:0000313" key="3">
    <source>
        <dbReference type="Proteomes" id="UP000596827"/>
    </source>
</evidence>
<name>A0A923S7N8_9BURK</name>
<protein>
    <submittedName>
        <fullName evidence="2">MBL fold metallo-hydrolase</fullName>
    </submittedName>
</protein>
<proteinExistence type="predicted"/>
<organism evidence="2 3">
    <name type="scientific">Ramlibacter albus</name>
    <dbReference type="NCBI Taxonomy" id="2079448"/>
    <lineage>
        <taxon>Bacteria</taxon>
        <taxon>Pseudomonadati</taxon>
        <taxon>Pseudomonadota</taxon>
        <taxon>Betaproteobacteria</taxon>
        <taxon>Burkholderiales</taxon>
        <taxon>Comamonadaceae</taxon>
        <taxon>Ramlibacter</taxon>
    </lineage>
</organism>
<keyword evidence="3" id="KW-1185">Reference proteome</keyword>
<accession>A0A923S7N8</accession>
<dbReference type="AlphaFoldDB" id="A0A923S7N8"/>
<comment type="caution">
    <text evidence="2">The sequence shown here is derived from an EMBL/GenBank/DDBJ whole genome shotgun (WGS) entry which is preliminary data.</text>
</comment>
<evidence type="ECO:0000313" key="2">
    <source>
        <dbReference type="EMBL" id="MBC5767302.1"/>
    </source>
</evidence>
<dbReference type="EMBL" id="JACORU010000010">
    <property type="protein sequence ID" value="MBC5767302.1"/>
    <property type="molecule type" value="Genomic_DNA"/>
</dbReference>
<feature type="domain" description="Metallo-beta-lactamase" evidence="1">
    <location>
        <begin position="44"/>
        <end position="261"/>
    </location>
</feature>
<gene>
    <name evidence="2" type="ORF">H8R02_22735</name>
</gene>
<dbReference type="InterPro" id="IPR001279">
    <property type="entry name" value="Metallo-B-lactamas"/>
</dbReference>
<dbReference type="SMART" id="SM00849">
    <property type="entry name" value="Lactamase_B"/>
    <property type="match status" value="1"/>
</dbReference>
<dbReference type="Pfam" id="PF00753">
    <property type="entry name" value="Lactamase_B"/>
    <property type="match status" value="1"/>
</dbReference>
<dbReference type="InterPro" id="IPR050662">
    <property type="entry name" value="Sec-metab_biosynth-thioest"/>
</dbReference>
<dbReference type="PANTHER" id="PTHR23131:SF4">
    <property type="entry name" value="METALLO-BETA-LACTAMASE SUPERFAMILY POTEIN"/>
    <property type="match status" value="1"/>
</dbReference>
<dbReference type="SUPFAM" id="SSF56281">
    <property type="entry name" value="Metallo-hydrolase/oxidoreductase"/>
    <property type="match status" value="1"/>
</dbReference>
<dbReference type="RefSeq" id="WP_187083790.1">
    <property type="nucleotide sequence ID" value="NZ_JACORU010000010.1"/>
</dbReference>
<dbReference type="InterPro" id="IPR036866">
    <property type="entry name" value="RibonucZ/Hydroxyglut_hydro"/>
</dbReference>
<reference evidence="2" key="1">
    <citation type="submission" date="2020-08" db="EMBL/GenBank/DDBJ databases">
        <title>Ramlibacter sp. GTP1 16S ribosomal RNA gene genome sequencing and assembly.</title>
        <authorList>
            <person name="Kang M."/>
        </authorList>
    </citation>
    <scope>NUCLEOTIDE SEQUENCE</scope>
    <source>
        <strain evidence="2">GTP1</strain>
    </source>
</reference>
<sequence length="352" mass="39063">MTTPETEAPPALSYPFEAPAAGDWIDVAPGVRWIRLPMPFRLDHINVWAIDDGDGWVLVDTGLNTDATLSAWLALLAEGPMSRPLHGVYVTHMHPDHVGLAGWFTRRANVPLHMSRLEYLSCRSAVADTGREAPADGVNFYKRAGWQPLSIDAYRSRFGGFGKQIHAMPDSFLRLQDGDVLKFGEHEWRVIVGTGHSPEHACLYCAELKLLISGDQVLPRISSNVSVHASEPEADPMGEWYASLDKLKAQLPDDVLVLPAHNDCFHGLHTRLDALKRGQDKALTRLRRTLEQPKRVVDMFGALFARPIDQNDAPLLSMATGEAVACVNYLRGRGEIARHFDDDGVAWYSMKA</sequence>
<dbReference type="Gene3D" id="3.60.15.10">
    <property type="entry name" value="Ribonuclease Z/Hydroxyacylglutathione hydrolase-like"/>
    <property type="match status" value="1"/>
</dbReference>
<dbReference type="Proteomes" id="UP000596827">
    <property type="component" value="Unassembled WGS sequence"/>
</dbReference>
<evidence type="ECO:0000259" key="1">
    <source>
        <dbReference type="SMART" id="SM00849"/>
    </source>
</evidence>
<dbReference type="PANTHER" id="PTHR23131">
    <property type="entry name" value="ENDORIBONUCLEASE LACTB2"/>
    <property type="match status" value="1"/>
</dbReference>